<reference evidence="2" key="1">
    <citation type="submission" date="2023-08" db="EMBL/GenBank/DDBJ databases">
        <title>A de novo genome assembly of Solanum verrucosum Schlechtendal, a Mexican diploid species geographically isolated from the other diploid A-genome species in potato relatives.</title>
        <authorList>
            <person name="Hosaka K."/>
        </authorList>
    </citation>
    <scope>NUCLEOTIDE SEQUENCE</scope>
    <source>
        <tissue evidence="2">Young leaves</tissue>
    </source>
</reference>
<proteinExistence type="predicted"/>
<name>A0AAF0PQ49_SOLVR</name>
<dbReference type="InterPro" id="IPR043502">
    <property type="entry name" value="DNA/RNA_pol_sf"/>
</dbReference>
<organism evidence="2 3">
    <name type="scientific">Solanum verrucosum</name>
    <dbReference type="NCBI Taxonomy" id="315347"/>
    <lineage>
        <taxon>Eukaryota</taxon>
        <taxon>Viridiplantae</taxon>
        <taxon>Streptophyta</taxon>
        <taxon>Embryophyta</taxon>
        <taxon>Tracheophyta</taxon>
        <taxon>Spermatophyta</taxon>
        <taxon>Magnoliopsida</taxon>
        <taxon>eudicotyledons</taxon>
        <taxon>Gunneridae</taxon>
        <taxon>Pentapetalae</taxon>
        <taxon>asterids</taxon>
        <taxon>lamiids</taxon>
        <taxon>Solanales</taxon>
        <taxon>Solanaceae</taxon>
        <taxon>Solanoideae</taxon>
        <taxon>Solaneae</taxon>
        <taxon>Solanum</taxon>
    </lineage>
</organism>
<protein>
    <recommendedName>
        <fullName evidence="1">Reverse transcriptase/retrotransposon-derived protein RNase H-like domain-containing protein</fullName>
    </recommendedName>
</protein>
<dbReference type="EMBL" id="CP133612">
    <property type="protein sequence ID" value="WMV09059.1"/>
    <property type="molecule type" value="Genomic_DNA"/>
</dbReference>
<sequence length="144" mass="16746">MDLINWVFRQYLGIKGIEVDPIKMDAVKSWLRPLSPTDIRRFLGLAGYYRRFVDGFSCIVSPLTTFTQNKAKFIWSDDSEKCFQELKDRLTSALVLTLPEYMYGFVVYYDASRVGLGCVLMQIGKVVLYDSRKLKVHEKNYPTH</sequence>
<evidence type="ECO:0000313" key="2">
    <source>
        <dbReference type="EMBL" id="WMV09059.1"/>
    </source>
</evidence>
<dbReference type="Gene3D" id="3.30.70.270">
    <property type="match status" value="1"/>
</dbReference>
<keyword evidence="3" id="KW-1185">Reference proteome</keyword>
<dbReference type="PANTHER" id="PTHR34072">
    <property type="entry name" value="ENZYMATIC POLYPROTEIN-RELATED"/>
    <property type="match status" value="1"/>
</dbReference>
<dbReference type="InterPro" id="IPR043128">
    <property type="entry name" value="Rev_trsase/Diguanyl_cyclase"/>
</dbReference>
<evidence type="ECO:0000259" key="1">
    <source>
        <dbReference type="Pfam" id="PF17919"/>
    </source>
</evidence>
<dbReference type="Proteomes" id="UP001234989">
    <property type="component" value="Chromosome 1"/>
</dbReference>
<feature type="domain" description="Reverse transcriptase/retrotransposon-derived protein RNase H-like" evidence="1">
    <location>
        <begin position="75"/>
        <end position="144"/>
    </location>
</feature>
<dbReference type="InterPro" id="IPR041577">
    <property type="entry name" value="RT_RNaseH_2"/>
</dbReference>
<dbReference type="FunFam" id="3.30.70.270:FF:000020">
    <property type="entry name" value="Transposon Tf2-6 polyprotein-like Protein"/>
    <property type="match status" value="1"/>
</dbReference>
<accession>A0AAF0PQ49</accession>
<gene>
    <name evidence="2" type="ORF">MTR67_002444</name>
</gene>
<dbReference type="PANTHER" id="PTHR34072:SF52">
    <property type="entry name" value="RIBONUCLEASE H"/>
    <property type="match status" value="1"/>
</dbReference>
<dbReference type="AlphaFoldDB" id="A0AAF0PQ49"/>
<evidence type="ECO:0000313" key="3">
    <source>
        <dbReference type="Proteomes" id="UP001234989"/>
    </source>
</evidence>
<dbReference type="SUPFAM" id="SSF56672">
    <property type="entry name" value="DNA/RNA polymerases"/>
    <property type="match status" value="1"/>
</dbReference>
<dbReference type="Pfam" id="PF17919">
    <property type="entry name" value="RT_RNaseH_2"/>
    <property type="match status" value="1"/>
</dbReference>